<keyword evidence="4 6" id="KW-0862">Zinc</keyword>
<dbReference type="InterPro" id="IPR034006">
    <property type="entry name" value="M3B_PepF_2"/>
</dbReference>
<keyword evidence="11" id="KW-1185">Reference proteome</keyword>
<name>A0A1M5R604_9BACI</name>
<dbReference type="Gene3D" id="1.20.140.70">
    <property type="entry name" value="Oligopeptidase f, N-terminal domain"/>
    <property type="match status" value="1"/>
</dbReference>
<feature type="domain" description="Oligopeptidase F N-terminal" evidence="9">
    <location>
        <begin position="117"/>
        <end position="183"/>
    </location>
</feature>
<accession>A0A1M5R604</accession>
<evidence type="ECO:0000256" key="1">
    <source>
        <dbReference type="ARBA" id="ARBA00022670"/>
    </source>
</evidence>
<reference evidence="11" key="1">
    <citation type="submission" date="2016-11" db="EMBL/GenBank/DDBJ databases">
        <authorList>
            <person name="Varghese N."/>
            <person name="Submissions S."/>
        </authorList>
    </citation>
    <scope>NUCLEOTIDE SEQUENCE [LARGE SCALE GENOMIC DNA]</scope>
    <source>
        <strain evidence="11">CGMCC 1.6496</strain>
    </source>
</reference>
<dbReference type="RefSeq" id="WP_073006776.1">
    <property type="nucleotide sequence ID" value="NZ_FQXD01000005.1"/>
</dbReference>
<keyword evidence="2 6" id="KW-0479">Metal-binding</keyword>
<dbReference type="EMBL" id="FQXD01000005">
    <property type="protein sequence ID" value="SHH21807.1"/>
    <property type="molecule type" value="Genomic_DNA"/>
</dbReference>
<evidence type="ECO:0000259" key="8">
    <source>
        <dbReference type="Pfam" id="PF01432"/>
    </source>
</evidence>
<sequence length="601" mass="69938">MKDIMYQESWNLDTIFPGESQSNQLKKHLDDLEDNIKQFVNKLKHVTMQIDVHDAIILEDVCKDISIVRTHLSHAQSFITCLLAQNPQDNKATSLQVRVAAISSSYELAIEMTQHILVTINDDLWESFMHTKELSNYSFQLNKWRNKGQLEDMDNIGELLANLKVDGYHGWGQMYDMLINDIKVPMTIKGEMVQMSVGQAINLRSHSCEEVRKEAHKTLQHIWSLKQDLFAKLLNHIIGFRIKVDRHKGVNNFLEIPLLDNHMKEETLTTMWEAVEKHKQPFKKYLNKKAVMFGEEKLHYYNFWAPLPQTQSQLNYEDAVIFVIQHLGKFGPELENFCRKSFEKGWVESQNRPNKKHAAFCASFPLTKESRVFLTYDGTIGSVLTMAHELGHAFHNDAMKNMNGINKQYPLSIAETASTFAEMIMLDAAIESANSDKERLILLDEKIKRSVMNFMNIHARFLFEKRIHLERENGYISSAQLNDFMEEAINESYQGSITDIPTHMWIWAPHFYKTKAPFYNFPYTFGYLLSLHIYAKAKHEGKGFEKKYLALLRDSGSFTVEDLIKKHLGEDVTSEKFWEQGLELCIKDVEQFIRLSEIYKE</sequence>
<evidence type="ECO:0000256" key="5">
    <source>
        <dbReference type="ARBA" id="ARBA00023049"/>
    </source>
</evidence>
<dbReference type="OrthoDB" id="9769691at2"/>
<keyword evidence="1 6" id="KW-0645">Protease</keyword>
<evidence type="ECO:0000256" key="4">
    <source>
        <dbReference type="ARBA" id="ARBA00022833"/>
    </source>
</evidence>
<dbReference type="Pfam" id="PF08439">
    <property type="entry name" value="Peptidase_M3_N"/>
    <property type="match status" value="1"/>
</dbReference>
<gene>
    <name evidence="10" type="ORF">SAMN05421807_10535</name>
</gene>
<protein>
    <submittedName>
        <fullName evidence="10">Oligoendopeptidase, pepF/M3 family</fullName>
    </submittedName>
</protein>
<feature type="coiled-coil region" evidence="7">
    <location>
        <begin position="22"/>
        <end position="49"/>
    </location>
</feature>
<dbReference type="PANTHER" id="PTHR34217:SF1">
    <property type="entry name" value="CARBOXYPEPTIDASE 1"/>
    <property type="match status" value="1"/>
</dbReference>
<keyword evidence="5 6" id="KW-0482">Metalloprotease</keyword>
<evidence type="ECO:0000256" key="2">
    <source>
        <dbReference type="ARBA" id="ARBA00022723"/>
    </source>
</evidence>
<dbReference type="InterPro" id="IPR042088">
    <property type="entry name" value="OligoPept_F_C"/>
</dbReference>
<dbReference type="GO" id="GO:0004181">
    <property type="term" value="F:metallocarboxypeptidase activity"/>
    <property type="evidence" value="ECO:0007669"/>
    <property type="project" value="InterPro"/>
</dbReference>
<keyword evidence="7" id="KW-0175">Coiled coil</keyword>
<evidence type="ECO:0000256" key="6">
    <source>
        <dbReference type="RuleBase" id="RU003435"/>
    </source>
</evidence>
<evidence type="ECO:0000259" key="9">
    <source>
        <dbReference type="Pfam" id="PF08439"/>
    </source>
</evidence>
<dbReference type="Gene3D" id="1.10.1370.20">
    <property type="entry name" value="Oligoendopeptidase f, C-terminal domain"/>
    <property type="match status" value="1"/>
</dbReference>
<dbReference type="SUPFAM" id="SSF55486">
    <property type="entry name" value="Metalloproteases ('zincins'), catalytic domain"/>
    <property type="match status" value="1"/>
</dbReference>
<evidence type="ECO:0000313" key="10">
    <source>
        <dbReference type="EMBL" id="SHH21807.1"/>
    </source>
</evidence>
<dbReference type="InterPro" id="IPR013647">
    <property type="entry name" value="OligopepF_N_dom"/>
</dbReference>
<dbReference type="GO" id="GO:0046872">
    <property type="term" value="F:metal ion binding"/>
    <property type="evidence" value="ECO:0007669"/>
    <property type="project" value="UniProtKB-UniRule"/>
</dbReference>
<dbReference type="GO" id="GO:0004222">
    <property type="term" value="F:metalloendopeptidase activity"/>
    <property type="evidence" value="ECO:0007669"/>
    <property type="project" value="InterPro"/>
</dbReference>
<comment type="similarity">
    <text evidence="6">Belongs to the peptidase M3 family.</text>
</comment>
<comment type="cofactor">
    <cofactor evidence="6">
        <name>Zn(2+)</name>
        <dbReference type="ChEBI" id="CHEBI:29105"/>
    </cofactor>
    <text evidence="6">Binds 1 zinc ion.</text>
</comment>
<keyword evidence="3 6" id="KW-0378">Hydrolase</keyword>
<dbReference type="CDD" id="cd09607">
    <property type="entry name" value="M3B_PepF"/>
    <property type="match status" value="1"/>
</dbReference>
<dbReference type="GO" id="GO:0006508">
    <property type="term" value="P:proteolysis"/>
    <property type="evidence" value="ECO:0007669"/>
    <property type="project" value="UniProtKB-KW"/>
</dbReference>
<proteinExistence type="inferred from homology"/>
<organism evidence="10 11">
    <name type="scientific">Virgibacillus chiguensis</name>
    <dbReference type="NCBI Taxonomy" id="411959"/>
    <lineage>
        <taxon>Bacteria</taxon>
        <taxon>Bacillati</taxon>
        <taxon>Bacillota</taxon>
        <taxon>Bacilli</taxon>
        <taxon>Bacillales</taxon>
        <taxon>Bacillaceae</taxon>
        <taxon>Virgibacillus</taxon>
    </lineage>
</organism>
<evidence type="ECO:0000313" key="11">
    <source>
        <dbReference type="Proteomes" id="UP000184079"/>
    </source>
</evidence>
<dbReference type="AlphaFoldDB" id="A0A1M5R604"/>
<evidence type="ECO:0000256" key="7">
    <source>
        <dbReference type="SAM" id="Coils"/>
    </source>
</evidence>
<dbReference type="InterPro" id="IPR001333">
    <property type="entry name" value="Peptidase_M32_Taq"/>
</dbReference>
<dbReference type="PANTHER" id="PTHR34217">
    <property type="entry name" value="METAL-DEPENDENT CARBOXYPEPTIDASE"/>
    <property type="match status" value="1"/>
</dbReference>
<evidence type="ECO:0000256" key="3">
    <source>
        <dbReference type="ARBA" id="ARBA00022801"/>
    </source>
</evidence>
<dbReference type="InterPro" id="IPR001567">
    <property type="entry name" value="Pept_M3A_M3B_dom"/>
</dbReference>
<feature type="domain" description="Peptidase M3A/M3B catalytic" evidence="8">
    <location>
        <begin position="206"/>
        <end position="577"/>
    </location>
</feature>
<dbReference type="Pfam" id="PF01432">
    <property type="entry name" value="Peptidase_M3"/>
    <property type="match status" value="1"/>
</dbReference>
<dbReference type="Proteomes" id="UP000184079">
    <property type="component" value="Unassembled WGS sequence"/>
</dbReference>